<name>A0A318K836_9NOCA</name>
<evidence type="ECO:0000313" key="2">
    <source>
        <dbReference type="Proteomes" id="UP000247569"/>
    </source>
</evidence>
<reference evidence="1 2" key="1">
    <citation type="submission" date="2018-05" db="EMBL/GenBank/DDBJ databases">
        <title>Genomic Encyclopedia of Type Strains, Phase IV (KMG-IV): sequencing the most valuable type-strain genomes for metagenomic binning, comparative biology and taxonomic classification.</title>
        <authorList>
            <person name="Goeker M."/>
        </authorList>
    </citation>
    <scope>NUCLEOTIDE SEQUENCE [LARGE SCALE GENOMIC DNA]</scope>
    <source>
        <strain evidence="1 2">DSM 44704</strain>
    </source>
</reference>
<comment type="caution">
    <text evidence="1">The sequence shown here is derived from an EMBL/GenBank/DDBJ whole genome shotgun (WGS) entry which is preliminary data.</text>
</comment>
<dbReference type="OrthoDB" id="4520373at2"/>
<dbReference type="InterPro" id="IPR036170">
    <property type="entry name" value="YezG-like_sf"/>
</dbReference>
<gene>
    <name evidence="1" type="ORF">DFR70_104459</name>
</gene>
<dbReference type="AlphaFoldDB" id="A0A318K836"/>
<sequence>MAIIEYGSIDQLALSADGRLSLAMIEDRPYKDEDTAVLIEDFIRKFNFYLHAIRSGYVQRLADADGLETGGIEIVLFSETRPPEAITDFLSSVSRNMADQGIGAHWESLASDEIGLAMIERAIADEILAALPAGWRSAAWEVVLVGGRGVGSIRVDSADGSILNIRPSRTLQLLLLKHKKASYDTLAGAWLSGQICLTAPDRHRAQFSKSVIPDWAMPIDAQKLEDELAAYPRVDSNIPVWIRNCSNELDP</sequence>
<keyword evidence="2" id="KW-1185">Reference proteome</keyword>
<organism evidence="1 2">
    <name type="scientific">Nocardia tenerifensis</name>
    <dbReference type="NCBI Taxonomy" id="228006"/>
    <lineage>
        <taxon>Bacteria</taxon>
        <taxon>Bacillati</taxon>
        <taxon>Actinomycetota</taxon>
        <taxon>Actinomycetes</taxon>
        <taxon>Mycobacteriales</taxon>
        <taxon>Nocardiaceae</taxon>
        <taxon>Nocardia</taxon>
    </lineage>
</organism>
<dbReference type="RefSeq" id="WP_040739816.1">
    <property type="nucleotide sequence ID" value="NZ_QJKF01000004.1"/>
</dbReference>
<evidence type="ECO:0000313" key="1">
    <source>
        <dbReference type="EMBL" id="PXX65395.1"/>
    </source>
</evidence>
<proteinExistence type="predicted"/>
<dbReference type="SUPFAM" id="SSF160424">
    <property type="entry name" value="BH3703-like"/>
    <property type="match status" value="1"/>
</dbReference>
<accession>A0A318K836</accession>
<dbReference type="EMBL" id="QJKF01000004">
    <property type="protein sequence ID" value="PXX65395.1"/>
    <property type="molecule type" value="Genomic_DNA"/>
</dbReference>
<dbReference type="Proteomes" id="UP000247569">
    <property type="component" value="Unassembled WGS sequence"/>
</dbReference>
<protein>
    <submittedName>
        <fullName evidence="1">Uncharacterized protein</fullName>
    </submittedName>
</protein>